<organism evidence="2 3">
    <name type="scientific">Haemaphysalis longicornis</name>
    <name type="common">Bush tick</name>
    <dbReference type="NCBI Taxonomy" id="44386"/>
    <lineage>
        <taxon>Eukaryota</taxon>
        <taxon>Metazoa</taxon>
        <taxon>Ecdysozoa</taxon>
        <taxon>Arthropoda</taxon>
        <taxon>Chelicerata</taxon>
        <taxon>Arachnida</taxon>
        <taxon>Acari</taxon>
        <taxon>Parasitiformes</taxon>
        <taxon>Ixodida</taxon>
        <taxon>Ixodoidea</taxon>
        <taxon>Ixodidae</taxon>
        <taxon>Haemaphysalinae</taxon>
        <taxon>Haemaphysalis</taxon>
    </lineage>
</organism>
<dbReference type="EMBL" id="JABSTR010000008">
    <property type="protein sequence ID" value="KAH9376765.1"/>
    <property type="molecule type" value="Genomic_DNA"/>
</dbReference>
<protein>
    <submittedName>
        <fullName evidence="2">Uncharacterized protein</fullName>
    </submittedName>
</protein>
<feature type="region of interest" description="Disordered" evidence="1">
    <location>
        <begin position="1"/>
        <end position="20"/>
    </location>
</feature>
<name>A0A9J6GMD1_HAELO</name>
<accession>A0A9J6GMD1</accession>
<dbReference type="VEuPathDB" id="VectorBase:HLOH_048586"/>
<dbReference type="AlphaFoldDB" id="A0A9J6GMD1"/>
<proteinExistence type="predicted"/>
<evidence type="ECO:0000313" key="2">
    <source>
        <dbReference type="EMBL" id="KAH9376765.1"/>
    </source>
</evidence>
<keyword evidence="3" id="KW-1185">Reference proteome</keyword>
<gene>
    <name evidence="2" type="ORF">HPB48_010939</name>
</gene>
<comment type="caution">
    <text evidence="2">The sequence shown here is derived from an EMBL/GenBank/DDBJ whole genome shotgun (WGS) entry which is preliminary data.</text>
</comment>
<dbReference type="Proteomes" id="UP000821853">
    <property type="component" value="Unassembled WGS sequence"/>
</dbReference>
<reference evidence="2 3" key="1">
    <citation type="journal article" date="2020" name="Cell">
        <title>Large-Scale Comparative Analyses of Tick Genomes Elucidate Their Genetic Diversity and Vector Capacities.</title>
        <authorList>
            <consortium name="Tick Genome and Microbiome Consortium (TIGMIC)"/>
            <person name="Jia N."/>
            <person name="Wang J."/>
            <person name="Shi W."/>
            <person name="Du L."/>
            <person name="Sun Y."/>
            <person name="Zhan W."/>
            <person name="Jiang J.F."/>
            <person name="Wang Q."/>
            <person name="Zhang B."/>
            <person name="Ji P."/>
            <person name="Bell-Sakyi L."/>
            <person name="Cui X.M."/>
            <person name="Yuan T.T."/>
            <person name="Jiang B.G."/>
            <person name="Yang W.F."/>
            <person name="Lam T.T."/>
            <person name="Chang Q.C."/>
            <person name="Ding S.J."/>
            <person name="Wang X.J."/>
            <person name="Zhu J.G."/>
            <person name="Ruan X.D."/>
            <person name="Zhao L."/>
            <person name="Wei J.T."/>
            <person name="Ye R.Z."/>
            <person name="Que T.C."/>
            <person name="Du C.H."/>
            <person name="Zhou Y.H."/>
            <person name="Cheng J.X."/>
            <person name="Dai P.F."/>
            <person name="Guo W.B."/>
            <person name="Han X.H."/>
            <person name="Huang E.J."/>
            <person name="Li L.F."/>
            <person name="Wei W."/>
            <person name="Gao Y.C."/>
            <person name="Liu J.Z."/>
            <person name="Shao H.Z."/>
            <person name="Wang X."/>
            <person name="Wang C.C."/>
            <person name="Yang T.C."/>
            <person name="Huo Q.B."/>
            <person name="Li W."/>
            <person name="Chen H.Y."/>
            <person name="Chen S.E."/>
            <person name="Zhou L.G."/>
            <person name="Ni X.B."/>
            <person name="Tian J.H."/>
            <person name="Sheng Y."/>
            <person name="Liu T."/>
            <person name="Pan Y.S."/>
            <person name="Xia L.Y."/>
            <person name="Li J."/>
            <person name="Zhao F."/>
            <person name="Cao W.C."/>
        </authorList>
    </citation>
    <scope>NUCLEOTIDE SEQUENCE [LARGE SCALE GENOMIC DNA]</scope>
    <source>
        <strain evidence="2">HaeL-2018</strain>
    </source>
</reference>
<evidence type="ECO:0000256" key="1">
    <source>
        <dbReference type="SAM" id="MobiDB-lite"/>
    </source>
</evidence>
<evidence type="ECO:0000313" key="3">
    <source>
        <dbReference type="Proteomes" id="UP000821853"/>
    </source>
</evidence>
<sequence>MDSDSKGEDSRDDRMTSSREWYRIDPEEDFCAVPRSERYHTDGSITSHQVKYRGIVHYLHGN</sequence>